<organism evidence="9 10">
    <name type="scientific">Marinobacter salinexigens</name>
    <dbReference type="NCBI Taxonomy" id="2919747"/>
    <lineage>
        <taxon>Bacteria</taxon>
        <taxon>Pseudomonadati</taxon>
        <taxon>Pseudomonadota</taxon>
        <taxon>Gammaproteobacteria</taxon>
        <taxon>Pseudomonadales</taxon>
        <taxon>Marinobacteraceae</taxon>
        <taxon>Marinobacter</taxon>
    </lineage>
</organism>
<dbReference type="InterPro" id="IPR011032">
    <property type="entry name" value="GroES-like_sf"/>
</dbReference>
<comment type="caution">
    <text evidence="9">The sequence shown here is derived from an EMBL/GenBank/DDBJ whole genome shotgun (WGS) entry which is preliminary data.</text>
</comment>
<evidence type="ECO:0000256" key="1">
    <source>
        <dbReference type="ARBA" id="ARBA00001947"/>
    </source>
</evidence>
<keyword evidence="10" id="KW-1185">Reference proteome</keyword>
<dbReference type="InterPro" id="IPR020843">
    <property type="entry name" value="ER"/>
</dbReference>
<feature type="domain" description="Enoyl reductase (ER)" evidence="8">
    <location>
        <begin position="21"/>
        <end position="358"/>
    </location>
</feature>
<dbReference type="Proteomes" id="UP000323161">
    <property type="component" value="Unassembled WGS sequence"/>
</dbReference>
<dbReference type="SUPFAM" id="SSF50129">
    <property type="entry name" value="GroES-like"/>
    <property type="match status" value="1"/>
</dbReference>
<evidence type="ECO:0000313" key="9">
    <source>
        <dbReference type="EMBL" id="KAA1172316.1"/>
    </source>
</evidence>
<comment type="cofactor">
    <cofactor evidence="1 7">
        <name>Zn(2+)</name>
        <dbReference type="ChEBI" id="CHEBI:29105"/>
    </cofactor>
</comment>
<proteinExistence type="inferred from homology"/>
<accession>A0A5B0VCB8</accession>
<dbReference type="EMBL" id="VTUU01000007">
    <property type="protein sequence ID" value="KAA1172316.1"/>
    <property type="molecule type" value="Genomic_DNA"/>
</dbReference>
<dbReference type="AlphaFoldDB" id="A0A5B0VCB8"/>
<dbReference type="InterPro" id="IPR013149">
    <property type="entry name" value="ADH-like_C"/>
</dbReference>
<dbReference type="InterPro" id="IPR013154">
    <property type="entry name" value="ADH-like_N"/>
</dbReference>
<dbReference type="Pfam" id="PF08240">
    <property type="entry name" value="ADH_N"/>
    <property type="match status" value="1"/>
</dbReference>
<dbReference type="InterPro" id="IPR036291">
    <property type="entry name" value="NAD(P)-bd_dom_sf"/>
</dbReference>
<reference evidence="9 10" key="1">
    <citation type="submission" date="2019-08" db="EMBL/GenBank/DDBJ databases">
        <title>Marinobacter ZYF650 sp. nov., a marine bacterium isolated from seawater of the Mariana trench.</title>
        <authorList>
            <person name="Ahmad W."/>
        </authorList>
    </citation>
    <scope>NUCLEOTIDE SEQUENCE [LARGE SCALE GENOMIC DNA]</scope>
    <source>
        <strain evidence="9 10">ZYF650</strain>
    </source>
</reference>
<gene>
    <name evidence="9" type="ORF">FWJ25_14070</name>
</gene>
<comment type="similarity">
    <text evidence="2 7">Belongs to the zinc-containing alcohol dehydrogenase family.</text>
</comment>
<dbReference type="GO" id="GO:0008270">
    <property type="term" value="F:zinc ion binding"/>
    <property type="evidence" value="ECO:0007669"/>
    <property type="project" value="InterPro"/>
</dbReference>
<evidence type="ECO:0000313" key="10">
    <source>
        <dbReference type="Proteomes" id="UP000323161"/>
    </source>
</evidence>
<evidence type="ECO:0000256" key="6">
    <source>
        <dbReference type="ARBA" id="ARBA00023002"/>
    </source>
</evidence>
<dbReference type="EC" id="1.1.1.1" evidence="3"/>
<keyword evidence="4 7" id="KW-0479">Metal-binding</keyword>
<dbReference type="InterPro" id="IPR002328">
    <property type="entry name" value="ADH_Zn_CS"/>
</dbReference>
<protein>
    <recommendedName>
        <fullName evidence="3">alcohol dehydrogenase</fullName>
        <ecNumber evidence="3">1.1.1.1</ecNumber>
    </recommendedName>
</protein>
<keyword evidence="6" id="KW-0560">Oxidoreductase</keyword>
<dbReference type="Gene3D" id="3.40.50.720">
    <property type="entry name" value="NAD(P)-binding Rossmann-like Domain"/>
    <property type="match status" value="1"/>
</dbReference>
<evidence type="ECO:0000256" key="4">
    <source>
        <dbReference type="ARBA" id="ARBA00022723"/>
    </source>
</evidence>
<dbReference type="SUPFAM" id="SSF51735">
    <property type="entry name" value="NAD(P)-binding Rossmann-fold domains"/>
    <property type="match status" value="1"/>
</dbReference>
<dbReference type="PANTHER" id="PTHR42940:SF8">
    <property type="entry name" value="VACUOLAR PROTEIN SORTING-ASSOCIATED PROTEIN 11"/>
    <property type="match status" value="1"/>
</dbReference>
<dbReference type="RefSeq" id="WP_149600898.1">
    <property type="nucleotide sequence ID" value="NZ_VTUU01000007.1"/>
</dbReference>
<dbReference type="PANTHER" id="PTHR42940">
    <property type="entry name" value="ALCOHOL DEHYDROGENASE 1-RELATED"/>
    <property type="match status" value="1"/>
</dbReference>
<dbReference type="SMART" id="SM00829">
    <property type="entry name" value="PKS_ER"/>
    <property type="match status" value="1"/>
</dbReference>
<dbReference type="PROSITE" id="PS00059">
    <property type="entry name" value="ADH_ZINC"/>
    <property type="match status" value="1"/>
</dbReference>
<dbReference type="GO" id="GO:0004022">
    <property type="term" value="F:alcohol dehydrogenase (NAD+) activity"/>
    <property type="evidence" value="ECO:0007669"/>
    <property type="project" value="UniProtKB-EC"/>
</dbReference>
<evidence type="ECO:0000256" key="7">
    <source>
        <dbReference type="RuleBase" id="RU361277"/>
    </source>
</evidence>
<name>A0A5B0VCB8_9GAMM</name>
<dbReference type="Pfam" id="PF00107">
    <property type="entry name" value="ADH_zinc_N"/>
    <property type="match status" value="1"/>
</dbReference>
<evidence type="ECO:0000256" key="3">
    <source>
        <dbReference type="ARBA" id="ARBA00013190"/>
    </source>
</evidence>
<dbReference type="Gene3D" id="3.90.180.10">
    <property type="entry name" value="Medium-chain alcohol dehydrogenases, catalytic domain"/>
    <property type="match status" value="1"/>
</dbReference>
<evidence type="ECO:0000256" key="5">
    <source>
        <dbReference type="ARBA" id="ARBA00022833"/>
    </source>
</evidence>
<evidence type="ECO:0000259" key="8">
    <source>
        <dbReference type="SMART" id="SM00829"/>
    </source>
</evidence>
<dbReference type="CDD" id="cd08240">
    <property type="entry name" value="6_hydroxyhexanoate_dh_like"/>
    <property type="match status" value="1"/>
</dbReference>
<evidence type="ECO:0000256" key="2">
    <source>
        <dbReference type="ARBA" id="ARBA00008072"/>
    </source>
</evidence>
<keyword evidence="5 7" id="KW-0862">Zinc</keyword>
<sequence>MSDTVASNGKYVRYELSEFAGKIKPVDHDIPVPTGTEVLLKVDFCGVCHSDVHVREGYYELGQGKKLDLGGRGIKLPVTLGHEVVGTVESVGPDAEGAAVGQQKLIYPWIGCGECSVCQRGEENLCTKPASLGVFKPGGYSEYVIIPHPRYLADLGNLNPANASLLACSGLTTYSAIKKIQPVHEEEFVVVVGCGGLGQLAVKTLVLSGIKNVIAIDVSEEKRELVKKSGARFAFDPRDEGIVDTILEATNGNCRAVLDFVGNEQTAELGLSVLMKGGRLVAVGLHGGEIRYPIPVLITKAVSIIGSYTGTLNEMKELVAFASQHDLVDIPVEVRPLEKAESAVDDLSAGNVPGRIILQNS</sequence>